<feature type="transmembrane region" description="Helical" evidence="8">
    <location>
        <begin position="89"/>
        <end position="110"/>
    </location>
</feature>
<keyword evidence="2" id="KW-0597">Phosphoprotein</keyword>
<feature type="compositionally biased region" description="Basic and acidic residues" evidence="7">
    <location>
        <begin position="392"/>
        <end position="416"/>
    </location>
</feature>
<evidence type="ECO:0000313" key="11">
    <source>
        <dbReference type="Proteomes" id="UP001432146"/>
    </source>
</evidence>
<evidence type="ECO:0000313" key="10">
    <source>
        <dbReference type="EMBL" id="KAK9294262.1"/>
    </source>
</evidence>
<organism evidence="10 11">
    <name type="scientific">Tetragonisca angustula</name>
    <dbReference type="NCBI Taxonomy" id="166442"/>
    <lineage>
        <taxon>Eukaryota</taxon>
        <taxon>Metazoa</taxon>
        <taxon>Ecdysozoa</taxon>
        <taxon>Arthropoda</taxon>
        <taxon>Hexapoda</taxon>
        <taxon>Insecta</taxon>
        <taxon>Pterygota</taxon>
        <taxon>Neoptera</taxon>
        <taxon>Endopterygota</taxon>
        <taxon>Hymenoptera</taxon>
        <taxon>Apocrita</taxon>
        <taxon>Aculeata</taxon>
        <taxon>Apoidea</taxon>
        <taxon>Anthophila</taxon>
        <taxon>Apidae</taxon>
        <taxon>Tetragonisca</taxon>
    </lineage>
</organism>
<evidence type="ECO:0000256" key="7">
    <source>
        <dbReference type="SAM" id="MobiDB-lite"/>
    </source>
</evidence>
<keyword evidence="3 8" id="KW-0812">Transmembrane</keyword>
<feature type="transmembrane region" description="Helical" evidence="8">
    <location>
        <begin position="164"/>
        <end position="184"/>
    </location>
</feature>
<evidence type="ECO:0000259" key="9">
    <source>
        <dbReference type="Pfam" id="PF25987"/>
    </source>
</evidence>
<feature type="region of interest" description="Disordered" evidence="7">
    <location>
        <begin position="391"/>
        <end position="416"/>
    </location>
</feature>
<dbReference type="Pfam" id="PF25987">
    <property type="entry name" value="PRRT3"/>
    <property type="match status" value="1"/>
</dbReference>
<dbReference type="PANTHER" id="PTHR35578">
    <property type="entry name" value="PROLINE-RICH TRANSMEMBRANE PROTEIN 4-RELATED"/>
    <property type="match status" value="1"/>
</dbReference>
<evidence type="ECO:0000256" key="6">
    <source>
        <dbReference type="ARBA" id="ARBA00023136"/>
    </source>
</evidence>
<feature type="compositionally biased region" description="Polar residues" evidence="7">
    <location>
        <begin position="484"/>
        <end position="494"/>
    </location>
</feature>
<sequence length="772" mass="87483">MDKLTNWTRGINVSLSTPIPGQNCVSNLSTSSILDKLLIITPSLISINQELKWIFLLHTYGFACLFFILSFYTFLSILHLRSLISSRPFMSTINMFLCILGASRAACLFIDPYNLKDVMPKIIGSIMWDIGFPCVTSAFSLIQLAFLQLTQLKFGPEKIQKESCLSLIITGHFFFVIASDIALISHNCYMVKYVVQTVFLVWSILLYLTFLHAGYKIIHLLQTVPSSMLMRDSSNTHQKGIMQLAMLAPYNNLASSVAAALVPTLLNPKIKDIAEITEPATFTNDPEKSPKDRLMKIAEKEEQEKKECDKSSCKSMSSQEEKTVPMSTVPEVYVRPPTPTPSTTNLPIITVSSPSRRSSVASRRSSDASKSSRRNSECSVRFINEEDGFTSECRRNSDFSPKHSPEIDRRRSPDRISRRYSENVTPLGSIRDLRRCSDFSHEKNRSSQFAAKLKRNSDFGNRTPRRMLPPTDHHKLPKVVDLSPTGSRRNSDISGFSPRTELRRNSDISFRRNSELAQVKPLDLNRRSSEISIRTLSRSPTHGRNIVPEKIEIQEKSESDSDQPDCSEKAALMTEKSKDKDDDGKVRKKNLSWKNEKEDVEDITVETTLLPENTKIDGKIGNNDFTLNSILHHIAYVNRTKSDTPLHMLEANTAAVRRSQIRKVLNVTYATAILGIILCITDVARIFGPYGLLAETVKYGTQLTVTQYPKPWPWFIYQTLCRGLELIMGWAMASITKQPSVSPRHQYLSSYPNYNVHVKRGSKYYVWSYIQV</sequence>
<dbReference type="PANTHER" id="PTHR35578:SF6">
    <property type="entry name" value="PROLINE-RICH TRANSMEMBRANE PROTEIN 4"/>
    <property type="match status" value="1"/>
</dbReference>
<evidence type="ECO:0000256" key="5">
    <source>
        <dbReference type="ARBA" id="ARBA00022989"/>
    </source>
</evidence>
<accession>A0AAW0Z9V7</accession>
<dbReference type="AlphaFoldDB" id="A0AAW0Z9V7"/>
<evidence type="ECO:0000256" key="2">
    <source>
        <dbReference type="ARBA" id="ARBA00022553"/>
    </source>
</evidence>
<dbReference type="InterPro" id="IPR059081">
    <property type="entry name" value="PRRT3-4"/>
</dbReference>
<evidence type="ECO:0000256" key="1">
    <source>
        <dbReference type="ARBA" id="ARBA00004141"/>
    </source>
</evidence>
<reference evidence="10 11" key="1">
    <citation type="submission" date="2024-05" db="EMBL/GenBank/DDBJ databases">
        <title>The nuclear and mitochondrial genome assemblies of Tetragonisca angustula (Apidae: Meliponini), a tiny yet remarkable pollinator in the Neotropics.</title>
        <authorList>
            <person name="Ferrari R."/>
            <person name="Ricardo P.C."/>
            <person name="Dias F.C."/>
            <person name="Araujo N.S."/>
            <person name="Soares D.O."/>
            <person name="Zhou Q.-S."/>
            <person name="Zhu C.-D."/>
            <person name="Coutinho L."/>
            <person name="Airas M.C."/>
            <person name="Batista T.M."/>
        </authorList>
    </citation>
    <scope>NUCLEOTIDE SEQUENCE [LARGE SCALE GENOMIC DNA]</scope>
    <source>
        <strain evidence="10">ASF017062</strain>
        <tissue evidence="10">Abdomen</tissue>
    </source>
</reference>
<feature type="transmembrane region" description="Helical" evidence="8">
    <location>
        <begin position="130"/>
        <end position="152"/>
    </location>
</feature>
<feature type="region of interest" description="Disordered" evidence="7">
    <location>
        <begin position="301"/>
        <end position="377"/>
    </location>
</feature>
<keyword evidence="11" id="KW-1185">Reference proteome</keyword>
<dbReference type="Proteomes" id="UP001432146">
    <property type="component" value="Unassembled WGS sequence"/>
</dbReference>
<feature type="compositionally biased region" description="Basic and acidic residues" evidence="7">
    <location>
        <begin position="301"/>
        <end position="312"/>
    </location>
</feature>
<dbReference type="EMBL" id="JAWNGG020000336">
    <property type="protein sequence ID" value="KAK9294262.1"/>
    <property type="molecule type" value="Genomic_DNA"/>
</dbReference>
<feature type="transmembrane region" description="Helical" evidence="8">
    <location>
        <begin position="53"/>
        <end position="77"/>
    </location>
</feature>
<protein>
    <recommendedName>
        <fullName evidence="9">Proline-rich transmembrane protein 3/4 domain-containing protein</fullName>
    </recommendedName>
</protein>
<evidence type="ECO:0000256" key="4">
    <source>
        <dbReference type="ARBA" id="ARBA00022729"/>
    </source>
</evidence>
<gene>
    <name evidence="10" type="ORF">QLX08_011083</name>
</gene>
<keyword evidence="5 8" id="KW-1133">Transmembrane helix</keyword>
<comment type="subcellular location">
    <subcellularLocation>
        <location evidence="1">Membrane</location>
        <topology evidence="1">Multi-pass membrane protein</topology>
    </subcellularLocation>
</comment>
<dbReference type="InterPro" id="IPR052836">
    <property type="entry name" value="PRRT_domain-containing"/>
</dbReference>
<comment type="caution">
    <text evidence="10">The sequence shown here is derived from an EMBL/GenBank/DDBJ whole genome shotgun (WGS) entry which is preliminary data.</text>
</comment>
<evidence type="ECO:0000256" key="8">
    <source>
        <dbReference type="SAM" id="Phobius"/>
    </source>
</evidence>
<feature type="transmembrane region" description="Helical" evidence="8">
    <location>
        <begin position="190"/>
        <end position="210"/>
    </location>
</feature>
<keyword evidence="6 8" id="KW-0472">Membrane</keyword>
<evidence type="ECO:0000256" key="3">
    <source>
        <dbReference type="ARBA" id="ARBA00022692"/>
    </source>
</evidence>
<name>A0AAW0Z9V7_9HYME</name>
<feature type="region of interest" description="Disordered" evidence="7">
    <location>
        <begin position="455"/>
        <end position="500"/>
    </location>
</feature>
<keyword evidence="4" id="KW-0732">Signal</keyword>
<proteinExistence type="predicted"/>
<feature type="compositionally biased region" description="Low complexity" evidence="7">
    <location>
        <begin position="341"/>
        <end position="363"/>
    </location>
</feature>
<feature type="domain" description="Proline-rich transmembrane protein 3/4" evidence="9">
    <location>
        <begin position="45"/>
        <end position="244"/>
    </location>
</feature>